<dbReference type="Proteomes" id="UP000688947">
    <property type="component" value="Unassembled WGS sequence"/>
</dbReference>
<dbReference type="EMBL" id="RCMI01000668">
    <property type="protein sequence ID" value="KAG2901382.1"/>
    <property type="molecule type" value="Genomic_DNA"/>
</dbReference>
<accession>A0A329RTR5</accession>
<dbReference type="Proteomes" id="UP000760860">
    <property type="component" value="Unassembled WGS sequence"/>
</dbReference>
<evidence type="ECO:0000313" key="2">
    <source>
        <dbReference type="EMBL" id="KAG2901382.1"/>
    </source>
</evidence>
<evidence type="ECO:0000313" key="1">
    <source>
        <dbReference type="EMBL" id="KAG2850764.1"/>
    </source>
</evidence>
<evidence type="ECO:0000313" key="3">
    <source>
        <dbReference type="EMBL" id="KAG2923716.1"/>
    </source>
</evidence>
<dbReference type="EMBL" id="RCMV01000645">
    <property type="protein sequence ID" value="KAG3214363.1"/>
    <property type="molecule type" value="Genomic_DNA"/>
</dbReference>
<dbReference type="Proteomes" id="UP000735874">
    <property type="component" value="Unassembled WGS sequence"/>
</dbReference>
<dbReference type="EMBL" id="JAENGZ010000820">
    <property type="protein sequence ID" value="KAG6953512.1"/>
    <property type="molecule type" value="Genomic_DNA"/>
</dbReference>
<protein>
    <submittedName>
        <fullName evidence="7">Uncharacterized protein</fullName>
    </submittedName>
</protein>
<evidence type="ECO:0000313" key="6">
    <source>
        <dbReference type="EMBL" id="KAG6953512.1"/>
    </source>
</evidence>
<organism evidence="7 8">
    <name type="scientific">Phytophthora cactorum</name>
    <dbReference type="NCBI Taxonomy" id="29920"/>
    <lineage>
        <taxon>Eukaryota</taxon>
        <taxon>Sar</taxon>
        <taxon>Stramenopiles</taxon>
        <taxon>Oomycota</taxon>
        <taxon>Peronosporomycetes</taxon>
        <taxon>Peronosporales</taxon>
        <taxon>Peronosporaceae</taxon>
        <taxon>Phytophthora</taxon>
    </lineage>
</organism>
<dbReference type="AlphaFoldDB" id="A0A329RTR5"/>
<dbReference type="OrthoDB" id="10273324at2759"/>
<dbReference type="VEuPathDB" id="FungiDB:PC110_g16638"/>
<dbReference type="EMBL" id="RCML01000676">
    <property type="protein sequence ID" value="KAG2971313.1"/>
    <property type="molecule type" value="Genomic_DNA"/>
</dbReference>
<evidence type="ECO:0000313" key="4">
    <source>
        <dbReference type="EMBL" id="KAG2971313.1"/>
    </source>
</evidence>
<name>A0A329RTR5_9STRA</name>
<keyword evidence="8" id="KW-1185">Reference proteome</keyword>
<dbReference type="EMBL" id="RCMG01000658">
    <property type="protein sequence ID" value="KAG2850764.1"/>
    <property type="molecule type" value="Genomic_DNA"/>
</dbReference>
<proteinExistence type="predicted"/>
<dbReference type="Proteomes" id="UP000251314">
    <property type="component" value="Unassembled WGS sequence"/>
</dbReference>
<dbReference type="EMBL" id="RCMK01000529">
    <property type="protein sequence ID" value="KAG2923716.1"/>
    <property type="molecule type" value="Genomic_DNA"/>
</dbReference>
<dbReference type="EMBL" id="MJFZ01000602">
    <property type="protein sequence ID" value="RAW26966.1"/>
    <property type="molecule type" value="Genomic_DNA"/>
</dbReference>
<reference evidence="1" key="2">
    <citation type="submission" date="2018-10" db="EMBL/GenBank/DDBJ databases">
        <title>Effector identification in a new, highly contiguous assembly of the strawberry crown rot pathogen Phytophthora cactorum.</title>
        <authorList>
            <person name="Armitage A.D."/>
            <person name="Nellist C.F."/>
            <person name="Bates H."/>
            <person name="Vickerstaff R.J."/>
            <person name="Harrison R.J."/>
        </authorList>
    </citation>
    <scope>NUCLEOTIDE SEQUENCE</scope>
    <source>
        <strain evidence="1">15-7</strain>
        <strain evidence="2">4032</strain>
        <strain evidence="3">4040</strain>
        <strain evidence="4">P415</strain>
        <strain evidence="5">P421</strain>
    </source>
</reference>
<evidence type="ECO:0000313" key="8">
    <source>
        <dbReference type="Proteomes" id="UP000251314"/>
    </source>
</evidence>
<evidence type="ECO:0000313" key="7">
    <source>
        <dbReference type="EMBL" id="RAW26966.1"/>
    </source>
</evidence>
<reference evidence="6" key="3">
    <citation type="submission" date="2021-01" db="EMBL/GenBank/DDBJ databases">
        <title>Phytophthora aleatoria, a newly-described species from Pinus radiata is distinct from Phytophthora cactorum isolates based on comparative genomics.</title>
        <authorList>
            <person name="Mcdougal R."/>
            <person name="Panda P."/>
            <person name="Williams N."/>
            <person name="Studholme D.J."/>
        </authorList>
    </citation>
    <scope>NUCLEOTIDE SEQUENCE</scope>
    <source>
        <strain evidence="6">NZFS 3830</strain>
    </source>
</reference>
<dbReference type="Proteomes" id="UP000774804">
    <property type="component" value="Unassembled WGS sequence"/>
</dbReference>
<evidence type="ECO:0000313" key="5">
    <source>
        <dbReference type="EMBL" id="KAG3214363.1"/>
    </source>
</evidence>
<sequence>MAERFHKRLLGLCLVLVVAWLTVLITTVLEFGWDVVISNTPFKIMTAVAASAALIGIDVDKYGLPVVDPTIPLSSFNMDIYMTYYRNALRIYTDLKETDLDNASRLTELNGIYNLPEKISTFYDIFKEQIRIAVVGAKCLVVERGMATIFSSIRTITKVH</sequence>
<gene>
    <name evidence="6" type="ORF">JG687_00012355</name>
    <name evidence="7" type="ORF">PC110_g16638</name>
    <name evidence="1" type="ORF">PC113_g16497</name>
    <name evidence="2" type="ORF">PC115_g15889</name>
    <name evidence="3" type="ORF">PC117_g15643</name>
    <name evidence="4" type="ORF">PC118_g16362</name>
    <name evidence="5" type="ORF">PC129_g14726</name>
</gene>
<dbReference type="Proteomes" id="UP000697107">
    <property type="component" value="Unassembled WGS sequence"/>
</dbReference>
<comment type="caution">
    <text evidence="7">The sequence shown here is derived from an EMBL/GenBank/DDBJ whole genome shotgun (WGS) entry which is preliminary data.</text>
</comment>
<reference evidence="7 8" key="1">
    <citation type="submission" date="2018-01" db="EMBL/GenBank/DDBJ databases">
        <title>Draft genome of the strawberry crown rot pathogen Phytophthora cactorum.</title>
        <authorList>
            <person name="Armitage A.D."/>
            <person name="Lysoe E."/>
            <person name="Nellist C.F."/>
            <person name="Harrison R.J."/>
            <person name="Brurberg M.B."/>
        </authorList>
    </citation>
    <scope>NUCLEOTIDE SEQUENCE [LARGE SCALE GENOMIC DNA]</scope>
    <source>
        <strain evidence="7 8">10300</strain>
    </source>
</reference>
<dbReference type="Proteomes" id="UP000736787">
    <property type="component" value="Unassembled WGS sequence"/>
</dbReference>